<proteinExistence type="predicted"/>
<accession>B4SHN2</accession>
<name>B4SHN2_STRM5</name>
<evidence type="ECO:0000313" key="2">
    <source>
        <dbReference type="Proteomes" id="UP000001867"/>
    </source>
</evidence>
<dbReference type="Proteomes" id="UP000001867">
    <property type="component" value="Chromosome"/>
</dbReference>
<reference evidence="1 2" key="1">
    <citation type="submission" date="2008-06" db="EMBL/GenBank/DDBJ databases">
        <title>Complete sequence of Stenotrophomonas maltophilia R551-3.</title>
        <authorList>
            <consortium name="US DOE Joint Genome Institute"/>
            <person name="Lucas S."/>
            <person name="Copeland A."/>
            <person name="Lapidus A."/>
            <person name="Glavina del Rio T."/>
            <person name="Dalin E."/>
            <person name="Tice H."/>
            <person name="Pitluck S."/>
            <person name="Chain P."/>
            <person name="Malfatti S."/>
            <person name="Shin M."/>
            <person name="Vergez L."/>
            <person name="Lang D."/>
            <person name="Schmutz J."/>
            <person name="Larimer F."/>
            <person name="Land M."/>
            <person name="Hauser L."/>
            <person name="Kyrpides N."/>
            <person name="Mikhailova N."/>
            <person name="Taghavi S."/>
            <person name="Monchy S."/>
            <person name="Newman L."/>
            <person name="Vangronsveld J."/>
            <person name="van der Lelie D."/>
            <person name="Richardson P."/>
        </authorList>
    </citation>
    <scope>NUCLEOTIDE SEQUENCE [LARGE SCALE GENOMIC DNA]</scope>
    <source>
        <strain evidence="1 2">R551-3</strain>
    </source>
</reference>
<protein>
    <submittedName>
        <fullName evidence="1">Uncharacterized protein</fullName>
    </submittedName>
</protein>
<evidence type="ECO:0000313" key="1">
    <source>
        <dbReference type="EMBL" id="ACF50075.1"/>
    </source>
</evidence>
<dbReference type="EMBL" id="CP001111">
    <property type="protein sequence ID" value="ACF50075.1"/>
    <property type="molecule type" value="Genomic_DNA"/>
</dbReference>
<organism evidence="1 2">
    <name type="scientific">Stenotrophomonas maltophilia (strain R551-3)</name>
    <dbReference type="NCBI Taxonomy" id="391008"/>
    <lineage>
        <taxon>Bacteria</taxon>
        <taxon>Pseudomonadati</taxon>
        <taxon>Pseudomonadota</taxon>
        <taxon>Gammaproteobacteria</taxon>
        <taxon>Lysobacterales</taxon>
        <taxon>Lysobacteraceae</taxon>
        <taxon>Stenotrophomonas</taxon>
        <taxon>Stenotrophomonas maltophilia group</taxon>
    </lineage>
</organism>
<dbReference type="HOGENOM" id="CLU_3391637_0_0_6"/>
<dbReference type="KEGG" id="smt:Smal_0370"/>
<sequence length="32" mass="3519">MFKIIGATVVYGFALYGLGRWLTDQQLVGADD</sequence>
<dbReference type="AlphaFoldDB" id="B4SHN2"/>
<gene>
    <name evidence="1" type="ordered locus">Smal_0370</name>
</gene>